<keyword evidence="1" id="KW-0175">Coiled coil</keyword>
<evidence type="ECO:0000313" key="3">
    <source>
        <dbReference type="Proteomes" id="UP000054279"/>
    </source>
</evidence>
<dbReference type="OrthoDB" id="3266451at2759"/>
<feature type="coiled-coil region" evidence="1">
    <location>
        <begin position="36"/>
        <end position="70"/>
    </location>
</feature>
<protein>
    <submittedName>
        <fullName evidence="2">Unplaced genomic scaffold SPHSTscaffold_81, whole genome shotgun sequence</fullName>
    </submittedName>
</protein>
<dbReference type="Proteomes" id="UP000054279">
    <property type="component" value="Unassembled WGS sequence"/>
</dbReference>
<dbReference type="AlphaFoldDB" id="A0A0C9UVR7"/>
<proteinExistence type="predicted"/>
<dbReference type="EMBL" id="KN837156">
    <property type="protein sequence ID" value="KIJ38949.1"/>
    <property type="molecule type" value="Genomic_DNA"/>
</dbReference>
<accession>A0A0C9UVR7</accession>
<dbReference type="Gene3D" id="1.20.1280.50">
    <property type="match status" value="1"/>
</dbReference>
<keyword evidence="3" id="KW-1185">Reference proteome</keyword>
<dbReference type="HOGENOM" id="CLU_1860094_0_0_1"/>
<reference evidence="2 3" key="1">
    <citation type="submission" date="2014-06" db="EMBL/GenBank/DDBJ databases">
        <title>Evolutionary Origins and Diversification of the Mycorrhizal Mutualists.</title>
        <authorList>
            <consortium name="DOE Joint Genome Institute"/>
            <consortium name="Mycorrhizal Genomics Consortium"/>
            <person name="Kohler A."/>
            <person name="Kuo A."/>
            <person name="Nagy L.G."/>
            <person name="Floudas D."/>
            <person name="Copeland A."/>
            <person name="Barry K.W."/>
            <person name="Cichocki N."/>
            <person name="Veneault-Fourrey C."/>
            <person name="LaButti K."/>
            <person name="Lindquist E.A."/>
            <person name="Lipzen A."/>
            <person name="Lundell T."/>
            <person name="Morin E."/>
            <person name="Murat C."/>
            <person name="Riley R."/>
            <person name="Ohm R."/>
            <person name="Sun H."/>
            <person name="Tunlid A."/>
            <person name="Henrissat B."/>
            <person name="Grigoriev I.V."/>
            <person name="Hibbett D.S."/>
            <person name="Martin F."/>
        </authorList>
    </citation>
    <scope>NUCLEOTIDE SEQUENCE [LARGE SCALE GENOMIC DNA]</scope>
    <source>
        <strain evidence="2 3">SS14</strain>
    </source>
</reference>
<evidence type="ECO:0000313" key="2">
    <source>
        <dbReference type="EMBL" id="KIJ38949.1"/>
    </source>
</evidence>
<evidence type="ECO:0000256" key="1">
    <source>
        <dbReference type="SAM" id="Coils"/>
    </source>
</evidence>
<name>A0A0C9UVR7_SPHS4</name>
<sequence length="138" mass="15811">MDLQFPTTSILMSHFAPDINEAYSLRQKLTLETDRLTTLDRAIDALNIVIQQLNSQREEIQTSCDIARELLSPMRRLPVELLQKILVHTLPSQDLSLHAILSSRVRDPEQAHPAAVRATTMGVCRRWRDIVDTTPELW</sequence>
<feature type="non-terminal residue" evidence="2">
    <location>
        <position position="138"/>
    </location>
</feature>
<gene>
    <name evidence="2" type="ORF">M422DRAFT_175897</name>
</gene>
<organism evidence="2 3">
    <name type="scientific">Sphaerobolus stellatus (strain SS14)</name>
    <dbReference type="NCBI Taxonomy" id="990650"/>
    <lineage>
        <taxon>Eukaryota</taxon>
        <taxon>Fungi</taxon>
        <taxon>Dikarya</taxon>
        <taxon>Basidiomycota</taxon>
        <taxon>Agaricomycotina</taxon>
        <taxon>Agaricomycetes</taxon>
        <taxon>Phallomycetidae</taxon>
        <taxon>Geastrales</taxon>
        <taxon>Sphaerobolaceae</taxon>
        <taxon>Sphaerobolus</taxon>
    </lineage>
</organism>